<dbReference type="GO" id="GO:0005576">
    <property type="term" value="C:extracellular region"/>
    <property type="evidence" value="ECO:0007669"/>
    <property type="project" value="UniProtKB-ARBA"/>
</dbReference>
<name>A0A8U7NN90_CORMO</name>
<dbReference type="InterPro" id="IPR050199">
    <property type="entry name" value="IgHV"/>
</dbReference>
<evidence type="ECO:0000313" key="4">
    <source>
        <dbReference type="Ensembl" id="ENSCMUP00000028060.1"/>
    </source>
</evidence>
<reference evidence="5" key="1">
    <citation type="submission" date="2019-10" db="EMBL/GenBank/DDBJ databases">
        <title>Corvus moneduloides (New Caledonian crow) genome, bCorMon1, primary haplotype.</title>
        <authorList>
            <person name="Rutz C."/>
            <person name="Fungtammasan C."/>
            <person name="Mountcastle J."/>
            <person name="Formenti G."/>
            <person name="Chow W."/>
            <person name="Howe K."/>
            <person name="Steele M.P."/>
            <person name="Fernandes J."/>
            <person name="Gilbert M.T.P."/>
            <person name="Fedrigo O."/>
            <person name="Jarvis E.D."/>
            <person name="Gemmell N."/>
        </authorList>
    </citation>
    <scope>NUCLEOTIDE SEQUENCE [LARGE SCALE GENOMIC DNA]</scope>
</reference>
<dbReference type="GO" id="GO:0002250">
    <property type="term" value="P:adaptive immune response"/>
    <property type="evidence" value="ECO:0007669"/>
    <property type="project" value="UniProtKB-KW"/>
</dbReference>
<organism evidence="4 5">
    <name type="scientific">Corvus moneduloides</name>
    <name type="common">New Caledonian crow</name>
    <dbReference type="NCBI Taxonomy" id="1196302"/>
    <lineage>
        <taxon>Eukaryota</taxon>
        <taxon>Metazoa</taxon>
        <taxon>Chordata</taxon>
        <taxon>Craniata</taxon>
        <taxon>Vertebrata</taxon>
        <taxon>Euteleostomi</taxon>
        <taxon>Archelosauria</taxon>
        <taxon>Archosauria</taxon>
        <taxon>Dinosauria</taxon>
        <taxon>Saurischia</taxon>
        <taxon>Theropoda</taxon>
        <taxon>Coelurosauria</taxon>
        <taxon>Aves</taxon>
        <taxon>Neognathae</taxon>
        <taxon>Neoaves</taxon>
        <taxon>Telluraves</taxon>
        <taxon>Australaves</taxon>
        <taxon>Passeriformes</taxon>
        <taxon>Corvoidea</taxon>
        <taxon>Corvidae</taxon>
        <taxon>Corvus</taxon>
    </lineage>
</organism>
<evidence type="ECO:0000256" key="2">
    <source>
        <dbReference type="ARBA" id="ARBA00023130"/>
    </source>
</evidence>
<dbReference type="PANTHER" id="PTHR23266">
    <property type="entry name" value="IMMUNOGLOBULIN HEAVY CHAIN"/>
    <property type="match status" value="1"/>
</dbReference>
<evidence type="ECO:0000256" key="1">
    <source>
        <dbReference type="ARBA" id="ARBA00022859"/>
    </source>
</evidence>
<dbReference type="InterPro" id="IPR007110">
    <property type="entry name" value="Ig-like_dom"/>
</dbReference>
<dbReference type="InterPro" id="IPR013783">
    <property type="entry name" value="Ig-like_fold"/>
</dbReference>
<evidence type="ECO:0000313" key="5">
    <source>
        <dbReference type="Proteomes" id="UP000694553"/>
    </source>
</evidence>
<reference evidence="4" key="3">
    <citation type="submission" date="2025-09" db="UniProtKB">
        <authorList>
            <consortium name="Ensembl"/>
        </authorList>
    </citation>
    <scope>IDENTIFICATION</scope>
</reference>
<dbReference type="InterPro" id="IPR036179">
    <property type="entry name" value="Ig-like_dom_sf"/>
</dbReference>
<keyword evidence="5" id="KW-1185">Reference proteome</keyword>
<dbReference type="SUPFAM" id="SSF48726">
    <property type="entry name" value="Immunoglobulin"/>
    <property type="match status" value="1"/>
</dbReference>
<dbReference type="Gene3D" id="2.60.40.10">
    <property type="entry name" value="Immunoglobulins"/>
    <property type="match status" value="1"/>
</dbReference>
<evidence type="ECO:0000256" key="3">
    <source>
        <dbReference type="ARBA" id="ARBA00043265"/>
    </source>
</evidence>
<protein>
    <submittedName>
        <fullName evidence="4">Uncharacterized protein</fullName>
    </submittedName>
</protein>
<dbReference type="Pfam" id="PF07686">
    <property type="entry name" value="V-set"/>
    <property type="match status" value="1"/>
</dbReference>
<dbReference type="SMART" id="SM00406">
    <property type="entry name" value="IGv"/>
    <property type="match status" value="1"/>
</dbReference>
<dbReference type="PROSITE" id="PS50835">
    <property type="entry name" value="IG_LIKE"/>
    <property type="match status" value="1"/>
</dbReference>
<proteinExistence type="predicted"/>
<dbReference type="InterPro" id="IPR013106">
    <property type="entry name" value="Ig_V-set"/>
</dbReference>
<dbReference type="Proteomes" id="UP000694553">
    <property type="component" value="Unassembled WGS sequence"/>
</dbReference>
<keyword evidence="1" id="KW-0391">Immunity</keyword>
<dbReference type="AlphaFoldDB" id="A0A8U7NN90"/>
<dbReference type="Ensembl" id="ENSCMUT00000032614.1">
    <property type="protein sequence ID" value="ENSCMUP00000028060.1"/>
    <property type="gene ID" value="ENSCMUG00000017145.1"/>
</dbReference>
<dbReference type="GO" id="GO:0019814">
    <property type="term" value="C:immunoglobulin complex"/>
    <property type="evidence" value="ECO:0007669"/>
    <property type="project" value="UniProtKB-KW"/>
</dbReference>
<dbReference type="FunFam" id="2.60.40.10:FF:002198">
    <property type="entry name" value="Immunoglobulin heavy variable 5-2"/>
    <property type="match status" value="1"/>
</dbReference>
<keyword evidence="3" id="KW-1280">Immunoglobulin</keyword>
<keyword evidence="2" id="KW-1064">Adaptive immunity</keyword>
<sequence length="488" mass="51506">MTTIGSISPTSTSINSPSCNRFGAEIGGGILVPEAVHGQRHQALPVVPGDREPVPHRLRTPESAILVDTGDPFQRLPGFLAHPAHPEFAEVEAGCAAEEAQGPPGGLEVPPALQQGHGRPEPCGKKGRWGWAKLNHRPKSRLLAPHLHWGPQILTLGPKLAPLHLPSLLLLLLLVLVALPGLRAAVTLLESGGDLQPPGGSLRLLCRASGFDFGSYNMGWMRQRPGQGLEFVAEISYNGGWTDYAPSVKGRLTISRDNGQSSVTLTMNSLRDEDSATYFCAKSAYTGTGWAAAGGYSGGWGGFGPSPAARSPSVPNPQILAPIPIPWPHWWPLVPACGGFCPRSRPAVGTLWAPQLLLVFTNLDHFCPQISMGFATGANLNLWPQTSAADTNLGRWPPSLATEATLEEQRGDLEQRAAFGARGCDPGMGRVRVGVEAVQTLGCKRGRFGTKGAELGQGWRFGARNWSLGTCGDPAMGVGPPPAAAAPA</sequence>
<reference evidence="4" key="2">
    <citation type="submission" date="2025-08" db="UniProtKB">
        <authorList>
            <consortium name="Ensembl"/>
        </authorList>
    </citation>
    <scope>IDENTIFICATION</scope>
</reference>
<accession>A0A8U7NN90</accession>